<sequence>MDCYKVVKTMKVNANLLSGFLFLLLIAESISALIPAPMAPAIDDLLGPGQCPTGSVCIETTYCTIEYVTTKAGLPFHCGPRYQIDSMVCCINNIEAETTDFTVENQGTPHTGEDIMNEMMNTNEIHSSERTNRTAEDDEVDILAVPFSTNQFDEHEVPLSDFDGHFDTWGDDLESLIEDAIEHENLKQNIRETEPALKDFLDEQREYIFPNNNMKDPLPVYVASRGQPGPPSRPSWEHPDSRAYESKPYPNPGLDRPNMNNCPCEKGERGEAGPKGEPGEPGQIIYIPVFVNAPGYPPMIPSGAPLSLNPSNPPNQPNVQTYYGHSNAPVPQHHNPTVVPYNVPINLAPTVPTQQQPQLAPQYYIQNQQQQPSSAPPADISLEARQTRHATNDPRYANRRY</sequence>
<feature type="compositionally biased region" description="Low complexity" evidence="1">
    <location>
        <begin position="358"/>
        <end position="377"/>
    </location>
</feature>
<dbReference type="Proteomes" id="UP001642540">
    <property type="component" value="Unassembled WGS sequence"/>
</dbReference>
<protein>
    <submittedName>
        <fullName evidence="3">Uncharacterized protein</fullName>
    </submittedName>
</protein>
<keyword evidence="4" id="KW-1185">Reference proteome</keyword>
<feature type="region of interest" description="Disordered" evidence="1">
    <location>
        <begin position="211"/>
        <end position="280"/>
    </location>
</feature>
<feature type="chain" id="PRO_5045391729" evidence="2">
    <location>
        <begin position="33"/>
        <end position="401"/>
    </location>
</feature>
<comment type="caution">
    <text evidence="3">The sequence shown here is derived from an EMBL/GenBank/DDBJ whole genome shotgun (WGS) entry which is preliminary data.</text>
</comment>
<feature type="region of interest" description="Disordered" evidence="1">
    <location>
        <begin position="355"/>
        <end position="401"/>
    </location>
</feature>
<name>A0ABP1S2Q5_9HEXA</name>
<organism evidence="3 4">
    <name type="scientific">Orchesella dallaii</name>
    <dbReference type="NCBI Taxonomy" id="48710"/>
    <lineage>
        <taxon>Eukaryota</taxon>
        <taxon>Metazoa</taxon>
        <taxon>Ecdysozoa</taxon>
        <taxon>Arthropoda</taxon>
        <taxon>Hexapoda</taxon>
        <taxon>Collembola</taxon>
        <taxon>Entomobryomorpha</taxon>
        <taxon>Entomobryoidea</taxon>
        <taxon>Orchesellidae</taxon>
        <taxon>Orchesellinae</taxon>
        <taxon>Orchesella</taxon>
    </lineage>
</organism>
<keyword evidence="2" id="KW-0732">Signal</keyword>
<feature type="signal peptide" evidence="2">
    <location>
        <begin position="1"/>
        <end position="32"/>
    </location>
</feature>
<evidence type="ECO:0000313" key="3">
    <source>
        <dbReference type="EMBL" id="CAL8141918.1"/>
    </source>
</evidence>
<proteinExistence type="predicted"/>
<feature type="compositionally biased region" description="Basic and acidic residues" evidence="1">
    <location>
        <begin position="235"/>
        <end position="245"/>
    </location>
</feature>
<feature type="compositionally biased region" description="Basic and acidic residues" evidence="1">
    <location>
        <begin position="265"/>
        <end position="278"/>
    </location>
</feature>
<accession>A0ABP1S2Q5</accession>
<evidence type="ECO:0000256" key="1">
    <source>
        <dbReference type="SAM" id="MobiDB-lite"/>
    </source>
</evidence>
<gene>
    <name evidence="3" type="ORF">ODALV1_LOCUS28895</name>
</gene>
<reference evidence="3 4" key="1">
    <citation type="submission" date="2024-08" db="EMBL/GenBank/DDBJ databases">
        <authorList>
            <person name="Cucini C."/>
            <person name="Frati F."/>
        </authorList>
    </citation>
    <scope>NUCLEOTIDE SEQUENCE [LARGE SCALE GENOMIC DNA]</scope>
</reference>
<dbReference type="EMBL" id="CAXLJM020000148">
    <property type="protein sequence ID" value="CAL8141918.1"/>
    <property type="molecule type" value="Genomic_DNA"/>
</dbReference>
<evidence type="ECO:0000256" key="2">
    <source>
        <dbReference type="SAM" id="SignalP"/>
    </source>
</evidence>
<evidence type="ECO:0000313" key="4">
    <source>
        <dbReference type="Proteomes" id="UP001642540"/>
    </source>
</evidence>